<dbReference type="Gene3D" id="3.90.380.10">
    <property type="entry name" value="Naphthalene 1,2-dioxygenase Alpha Subunit, Chain A, domain 1"/>
    <property type="match status" value="1"/>
</dbReference>
<dbReference type="AlphaFoldDB" id="A0A2U1CKY7"/>
<dbReference type="SUPFAM" id="SSF50022">
    <property type="entry name" value="ISP domain"/>
    <property type="match status" value="1"/>
</dbReference>
<dbReference type="InterPro" id="IPR050584">
    <property type="entry name" value="Cholesterol_7-desaturase"/>
</dbReference>
<evidence type="ECO:0000256" key="4">
    <source>
        <dbReference type="ARBA" id="ARBA00023004"/>
    </source>
</evidence>
<evidence type="ECO:0000256" key="5">
    <source>
        <dbReference type="ARBA" id="ARBA00023014"/>
    </source>
</evidence>
<dbReference type="GO" id="GO:0046872">
    <property type="term" value="F:metal ion binding"/>
    <property type="evidence" value="ECO:0007669"/>
    <property type="project" value="UniProtKB-KW"/>
</dbReference>
<evidence type="ECO:0000313" key="8">
    <source>
        <dbReference type="Proteomes" id="UP000246145"/>
    </source>
</evidence>
<gene>
    <name evidence="7" type="ORF">C7440_2388</name>
</gene>
<dbReference type="EMBL" id="QEKO01000003">
    <property type="protein sequence ID" value="PVY61658.1"/>
    <property type="molecule type" value="Genomic_DNA"/>
</dbReference>
<dbReference type="Gene3D" id="2.102.10.10">
    <property type="entry name" value="Rieske [2Fe-2S] iron-sulphur domain"/>
    <property type="match status" value="1"/>
</dbReference>
<evidence type="ECO:0000259" key="6">
    <source>
        <dbReference type="PROSITE" id="PS51296"/>
    </source>
</evidence>
<dbReference type="GO" id="GO:0051537">
    <property type="term" value="F:2 iron, 2 sulfur cluster binding"/>
    <property type="evidence" value="ECO:0007669"/>
    <property type="project" value="UniProtKB-KW"/>
</dbReference>
<dbReference type="PANTHER" id="PTHR21266">
    <property type="entry name" value="IRON-SULFUR DOMAIN CONTAINING PROTEIN"/>
    <property type="match status" value="1"/>
</dbReference>
<dbReference type="Proteomes" id="UP000246145">
    <property type="component" value="Unassembled WGS sequence"/>
</dbReference>
<keyword evidence="5" id="KW-0411">Iron-sulfur</keyword>
<keyword evidence="1" id="KW-0001">2Fe-2S</keyword>
<dbReference type="InterPro" id="IPR017941">
    <property type="entry name" value="Rieske_2Fe-2S"/>
</dbReference>
<evidence type="ECO:0000256" key="1">
    <source>
        <dbReference type="ARBA" id="ARBA00022714"/>
    </source>
</evidence>
<protein>
    <submittedName>
        <fullName evidence="7">Rieske-like 2Fe-2S protein</fullName>
    </submittedName>
</protein>
<dbReference type="InterPro" id="IPR036922">
    <property type="entry name" value="Rieske_2Fe-2S_sf"/>
</dbReference>
<organism evidence="7 8">
    <name type="scientific">Pusillimonas noertemannii</name>
    <dbReference type="NCBI Taxonomy" id="305977"/>
    <lineage>
        <taxon>Bacteria</taxon>
        <taxon>Pseudomonadati</taxon>
        <taxon>Pseudomonadota</taxon>
        <taxon>Betaproteobacteria</taxon>
        <taxon>Burkholderiales</taxon>
        <taxon>Alcaligenaceae</taxon>
        <taxon>Pusillimonas</taxon>
    </lineage>
</organism>
<accession>A0A2U1CKY7</accession>
<keyword evidence="4" id="KW-0408">Iron</keyword>
<name>A0A2U1CKY7_9BURK</name>
<keyword evidence="8" id="KW-1185">Reference proteome</keyword>
<dbReference type="CDD" id="cd03479">
    <property type="entry name" value="Rieske_RO_Alpha_PhDO_like"/>
    <property type="match status" value="1"/>
</dbReference>
<dbReference type="PROSITE" id="PS51296">
    <property type="entry name" value="RIESKE"/>
    <property type="match status" value="1"/>
</dbReference>
<dbReference type="SUPFAM" id="SSF55961">
    <property type="entry name" value="Bet v1-like"/>
    <property type="match status" value="1"/>
</dbReference>
<keyword evidence="3" id="KW-0560">Oxidoreductase</keyword>
<dbReference type="Pfam" id="PF19301">
    <property type="entry name" value="LigXa_C"/>
    <property type="match status" value="1"/>
</dbReference>
<dbReference type="GO" id="GO:0016491">
    <property type="term" value="F:oxidoreductase activity"/>
    <property type="evidence" value="ECO:0007669"/>
    <property type="project" value="UniProtKB-KW"/>
</dbReference>
<proteinExistence type="predicted"/>
<dbReference type="RefSeq" id="WP_165832561.1">
    <property type="nucleotide sequence ID" value="NZ_JACCEX010000003.1"/>
</dbReference>
<evidence type="ECO:0000256" key="2">
    <source>
        <dbReference type="ARBA" id="ARBA00022723"/>
    </source>
</evidence>
<evidence type="ECO:0000256" key="3">
    <source>
        <dbReference type="ARBA" id="ARBA00023002"/>
    </source>
</evidence>
<dbReference type="Pfam" id="PF00355">
    <property type="entry name" value="Rieske"/>
    <property type="match status" value="1"/>
</dbReference>
<evidence type="ECO:0000313" key="7">
    <source>
        <dbReference type="EMBL" id="PVY61658.1"/>
    </source>
</evidence>
<sequence>MLTSEDNKRLTQVGPGTPLGNFFRRYWIPAAVLEEIKEPGGAPVRVGLLGEKLVAFRDPDGEPGLMKEHCPHRGASLAYGRNESGGLRCLYHGWKMAHNGSISDMPPEPPESRMKDVLKHTAYPVQEAGGILWTYMGPAENMPPFPRFPWLDLPEGQLLVVKMFQDNNYLQGLEGDLDPAHPNYLHKDFDEEIARQSWSGAGWKSISNLMSDGAPAIHVEETPQLMRVGAVRKTDEPGVAYVRTTEWVAPFYTHIATGPNESQLFKAWLPIDDYSCFTFYIHYDTRKKLDVPAIYSNWGHRTQYPDYRTPHTLENKHLQDRKMMVDGNFSGVSGAAVQDRAVQESMGAIFDRTQEHLGTSDKAVIFYRRLILRKMREMQEGKPLPATTDEANFNLRAASVYMPVDQPWQEAVRWIEAQEAGLKEPASMELKG</sequence>
<comment type="caution">
    <text evidence="7">The sequence shown here is derived from an EMBL/GenBank/DDBJ whole genome shotgun (WGS) entry which is preliminary data.</text>
</comment>
<dbReference type="PANTHER" id="PTHR21266:SF59">
    <property type="entry name" value="BLR4922 PROTEIN"/>
    <property type="match status" value="1"/>
</dbReference>
<reference evidence="7 8" key="1">
    <citation type="submission" date="2018-04" db="EMBL/GenBank/DDBJ databases">
        <title>Genomic Encyclopedia of Type Strains, Phase IV (KMG-IV): sequencing the most valuable type-strain genomes for metagenomic binning, comparative biology and taxonomic classification.</title>
        <authorList>
            <person name="Goeker M."/>
        </authorList>
    </citation>
    <scope>NUCLEOTIDE SEQUENCE [LARGE SCALE GENOMIC DNA]</scope>
    <source>
        <strain evidence="7 8">DSM 10065</strain>
    </source>
</reference>
<keyword evidence="2" id="KW-0479">Metal-binding</keyword>
<feature type="domain" description="Rieske" evidence="6">
    <location>
        <begin position="30"/>
        <end position="134"/>
    </location>
</feature>
<dbReference type="InterPro" id="IPR045623">
    <property type="entry name" value="LigXa_C"/>
</dbReference>